<evidence type="ECO:0000313" key="7">
    <source>
        <dbReference type="EMBL" id="VFK04919.1"/>
    </source>
</evidence>
<dbReference type="EMBL" id="CAADFI010000216">
    <property type="protein sequence ID" value="VFK01038.1"/>
    <property type="molecule type" value="Genomic_DNA"/>
</dbReference>
<organism evidence="7">
    <name type="scientific">Candidatus Kentrum eta</name>
    <dbReference type="NCBI Taxonomy" id="2126337"/>
    <lineage>
        <taxon>Bacteria</taxon>
        <taxon>Pseudomonadati</taxon>
        <taxon>Pseudomonadota</taxon>
        <taxon>Gammaproteobacteria</taxon>
        <taxon>Candidatus Kentrum</taxon>
    </lineage>
</organism>
<comment type="similarity">
    <text evidence="1">Belongs to the guanylate kinase family.</text>
</comment>
<dbReference type="SUPFAM" id="SSF52540">
    <property type="entry name" value="P-loop containing nucleoside triphosphate hydrolases"/>
    <property type="match status" value="1"/>
</dbReference>
<dbReference type="PANTHER" id="PTHR23117">
    <property type="entry name" value="GUANYLATE KINASE-RELATED"/>
    <property type="match status" value="1"/>
</dbReference>
<dbReference type="PANTHER" id="PTHR23117:SF13">
    <property type="entry name" value="GUANYLATE KINASE"/>
    <property type="match status" value="1"/>
</dbReference>
<accession>A0A450VJD6</accession>
<dbReference type="InterPro" id="IPR027417">
    <property type="entry name" value="P-loop_NTPase"/>
</dbReference>
<proteinExistence type="inferred from homology"/>
<dbReference type="InterPro" id="IPR008144">
    <property type="entry name" value="Guanylate_kin-like_dom"/>
</dbReference>
<dbReference type="EMBL" id="CAADFG010000209">
    <property type="protein sequence ID" value="VFK00977.1"/>
    <property type="molecule type" value="Genomic_DNA"/>
</dbReference>
<evidence type="ECO:0000313" key="5">
    <source>
        <dbReference type="EMBL" id="VFK00977.1"/>
    </source>
</evidence>
<evidence type="ECO:0000313" key="6">
    <source>
        <dbReference type="EMBL" id="VFK01038.1"/>
    </source>
</evidence>
<dbReference type="InterPro" id="IPR008145">
    <property type="entry name" value="GK/Ca_channel_bsu"/>
</dbReference>
<dbReference type="Gene3D" id="3.40.50.300">
    <property type="entry name" value="P-loop containing nucleotide triphosphate hydrolases"/>
    <property type="match status" value="1"/>
</dbReference>
<evidence type="ECO:0000259" key="4">
    <source>
        <dbReference type="PROSITE" id="PS50052"/>
    </source>
</evidence>
<dbReference type="SMART" id="SM00072">
    <property type="entry name" value="GuKc"/>
    <property type="match status" value="1"/>
</dbReference>
<dbReference type="Gene3D" id="3.30.63.10">
    <property type="entry name" value="Guanylate Kinase phosphate binding domain"/>
    <property type="match status" value="1"/>
</dbReference>
<keyword evidence="3 7" id="KW-0418">Kinase</keyword>
<dbReference type="Pfam" id="PF00625">
    <property type="entry name" value="Guanylate_kin"/>
    <property type="match status" value="1"/>
</dbReference>
<feature type="domain" description="Guanylate kinase-like" evidence="4">
    <location>
        <begin position="7"/>
        <end position="200"/>
    </location>
</feature>
<dbReference type="EMBL" id="CAADFJ010000220">
    <property type="protein sequence ID" value="VFK04919.1"/>
    <property type="molecule type" value="Genomic_DNA"/>
</dbReference>
<sequence length="213" mass="23952">MSSTSPGYIIALTGPSGIGKTTISQLLIAAVSDYTEKPPIVTTRVPKEHDGDEYCYVSAEQFRKLKETGALAAQTKLPPPRERRWYGYRTDDLEAVRQKGKIPVVITEIHLLEGLVAYYGRRLIFSCGLLPPGKNRHDMYSVLLHRLRARGRDSEESIQGRIENAEHDLAFFTERRDLFDCLFVNESVDSIVSVLEARVLRLALDGVASPYRT</sequence>
<evidence type="ECO:0000256" key="3">
    <source>
        <dbReference type="ARBA" id="ARBA00022777"/>
    </source>
</evidence>
<dbReference type="AlphaFoldDB" id="A0A450VJD6"/>
<reference evidence="7" key="1">
    <citation type="submission" date="2019-02" db="EMBL/GenBank/DDBJ databases">
        <authorList>
            <person name="Gruber-Vodicka R. H."/>
            <person name="Seah K. B. B."/>
        </authorList>
    </citation>
    <scope>NUCLEOTIDE SEQUENCE</scope>
    <source>
        <strain evidence="7">BECK_SA2B12</strain>
        <strain evidence="5">BECK_SA2B15</strain>
        <strain evidence="6">BECK_SA2B20</strain>
    </source>
</reference>
<evidence type="ECO:0000256" key="1">
    <source>
        <dbReference type="ARBA" id="ARBA00005790"/>
    </source>
</evidence>
<dbReference type="SMART" id="SM00382">
    <property type="entry name" value="AAA"/>
    <property type="match status" value="1"/>
</dbReference>
<dbReference type="GO" id="GO:0005829">
    <property type="term" value="C:cytosol"/>
    <property type="evidence" value="ECO:0007669"/>
    <property type="project" value="TreeGrafter"/>
</dbReference>
<dbReference type="GO" id="GO:0004385">
    <property type="term" value="F:GMP kinase activity"/>
    <property type="evidence" value="ECO:0007669"/>
    <property type="project" value="TreeGrafter"/>
</dbReference>
<dbReference type="PROSITE" id="PS50052">
    <property type="entry name" value="GUANYLATE_KINASE_2"/>
    <property type="match status" value="1"/>
</dbReference>
<protein>
    <submittedName>
        <fullName evidence="7">Guanylate kinase</fullName>
    </submittedName>
</protein>
<name>A0A450VJD6_9GAMM</name>
<gene>
    <name evidence="5" type="ORF">BECKH772A_GA0070896_102092</name>
    <name evidence="6" type="ORF">BECKH772B_GA0070898_102162</name>
    <name evidence="7" type="ORF">BECKH772C_GA0070978_102202</name>
</gene>
<dbReference type="InterPro" id="IPR003593">
    <property type="entry name" value="AAA+_ATPase"/>
</dbReference>
<keyword evidence="2" id="KW-0808">Transferase</keyword>
<evidence type="ECO:0000256" key="2">
    <source>
        <dbReference type="ARBA" id="ARBA00022679"/>
    </source>
</evidence>